<evidence type="ECO:0000256" key="4">
    <source>
        <dbReference type="ARBA" id="ARBA00022475"/>
    </source>
</evidence>
<keyword evidence="3 8" id="KW-0813">Transport</keyword>
<feature type="transmembrane region" description="Helical" evidence="8">
    <location>
        <begin position="12"/>
        <end position="40"/>
    </location>
</feature>
<evidence type="ECO:0000313" key="10">
    <source>
        <dbReference type="EMBL" id="PWE55818.1"/>
    </source>
</evidence>
<dbReference type="SUPFAM" id="SSF161098">
    <property type="entry name" value="MetI-like"/>
    <property type="match status" value="1"/>
</dbReference>
<dbReference type="InterPro" id="IPR035906">
    <property type="entry name" value="MetI-like_sf"/>
</dbReference>
<dbReference type="EMBL" id="QFBC01000005">
    <property type="protein sequence ID" value="PWE55818.1"/>
    <property type="molecule type" value="Genomic_DNA"/>
</dbReference>
<keyword evidence="11" id="KW-1185">Reference proteome</keyword>
<feature type="transmembrane region" description="Helical" evidence="8">
    <location>
        <begin position="257"/>
        <end position="281"/>
    </location>
</feature>
<keyword evidence="6 8" id="KW-1133">Transmembrane helix</keyword>
<sequence length="291" mass="32486">MQIEQKSWKDPVLIAMVAPLAIVMVVFFLIPLLMTAVLTFQTTQYYRLSWTWNLKIWTEVFSKPHYWTIMLRTVGMAVVCVLLCVLIAYPAAYAMATRLKSYKTQIQILIIFAFLTDAVLKTFGWILILDKNGVANWLLMHIGFPPEMLNLLFSPAGTMIGMVYNLVTYPMFTIYLSLVRIDRDLVLAAYDAGASRLRTFFEVTLPLSRPGLYSGAVLVFVLSLGAFLEPRVLGGGTSPLASELIRQSFETRVNWPLGAALTLVLIAIGALTLAVSAALTLRRRPNQRSAA</sequence>
<protein>
    <recommendedName>
        <fullName evidence="9">ABC transmembrane type-1 domain-containing protein</fullName>
    </recommendedName>
</protein>
<comment type="caution">
    <text evidence="10">The sequence shown here is derived from an EMBL/GenBank/DDBJ whole genome shotgun (WGS) entry which is preliminary data.</text>
</comment>
<accession>A0A2U2DR93</accession>
<dbReference type="Pfam" id="PF00528">
    <property type="entry name" value="BPD_transp_1"/>
    <property type="match status" value="1"/>
</dbReference>
<evidence type="ECO:0000259" key="9">
    <source>
        <dbReference type="PROSITE" id="PS50928"/>
    </source>
</evidence>
<keyword evidence="5 8" id="KW-0812">Transmembrane</keyword>
<reference evidence="10 11" key="1">
    <citation type="submission" date="2018-05" db="EMBL/GenBank/DDBJ databases">
        <title>The draft genome of strain NS-104.</title>
        <authorList>
            <person name="Hang P."/>
            <person name="Jiang J."/>
        </authorList>
    </citation>
    <scope>NUCLEOTIDE SEQUENCE [LARGE SCALE GENOMIC DNA]</scope>
    <source>
        <strain evidence="10 11">NS-104</strain>
    </source>
</reference>
<evidence type="ECO:0000256" key="6">
    <source>
        <dbReference type="ARBA" id="ARBA00022989"/>
    </source>
</evidence>
<comment type="similarity">
    <text evidence="2">Belongs to the binding-protein-dependent transport system permease family. CysTW subfamily.</text>
</comment>
<evidence type="ECO:0000313" key="11">
    <source>
        <dbReference type="Proteomes" id="UP000245252"/>
    </source>
</evidence>
<dbReference type="Proteomes" id="UP000245252">
    <property type="component" value="Unassembled WGS sequence"/>
</dbReference>
<comment type="subcellular location">
    <subcellularLocation>
        <location evidence="1 8">Cell membrane</location>
        <topology evidence="1 8">Multi-pass membrane protein</topology>
    </subcellularLocation>
</comment>
<dbReference type="GO" id="GO:0005886">
    <property type="term" value="C:plasma membrane"/>
    <property type="evidence" value="ECO:0007669"/>
    <property type="project" value="UniProtKB-SubCell"/>
</dbReference>
<evidence type="ECO:0000256" key="8">
    <source>
        <dbReference type="RuleBase" id="RU363032"/>
    </source>
</evidence>
<dbReference type="RefSeq" id="WP_109458896.1">
    <property type="nucleotide sequence ID" value="NZ_QFBC01000005.1"/>
</dbReference>
<evidence type="ECO:0000256" key="1">
    <source>
        <dbReference type="ARBA" id="ARBA00004651"/>
    </source>
</evidence>
<proteinExistence type="inferred from homology"/>
<organism evidence="10 11">
    <name type="scientific">Metarhizobium album</name>
    <dbReference type="NCBI Taxonomy" id="2182425"/>
    <lineage>
        <taxon>Bacteria</taxon>
        <taxon>Pseudomonadati</taxon>
        <taxon>Pseudomonadota</taxon>
        <taxon>Alphaproteobacteria</taxon>
        <taxon>Hyphomicrobiales</taxon>
        <taxon>Rhizobiaceae</taxon>
        <taxon>Metarhizobium</taxon>
    </lineage>
</organism>
<dbReference type="PROSITE" id="PS50928">
    <property type="entry name" value="ABC_TM1"/>
    <property type="match status" value="1"/>
</dbReference>
<name>A0A2U2DR93_9HYPH</name>
<gene>
    <name evidence="10" type="ORF">DEM27_14200</name>
</gene>
<feature type="transmembrane region" description="Helical" evidence="8">
    <location>
        <begin position="69"/>
        <end position="96"/>
    </location>
</feature>
<dbReference type="OrthoDB" id="8444880at2"/>
<dbReference type="AlphaFoldDB" id="A0A2U2DR93"/>
<evidence type="ECO:0000256" key="2">
    <source>
        <dbReference type="ARBA" id="ARBA00007069"/>
    </source>
</evidence>
<dbReference type="GO" id="GO:0055085">
    <property type="term" value="P:transmembrane transport"/>
    <property type="evidence" value="ECO:0007669"/>
    <property type="project" value="InterPro"/>
</dbReference>
<dbReference type="InterPro" id="IPR000515">
    <property type="entry name" value="MetI-like"/>
</dbReference>
<evidence type="ECO:0000256" key="7">
    <source>
        <dbReference type="ARBA" id="ARBA00023136"/>
    </source>
</evidence>
<dbReference type="PANTHER" id="PTHR42929:SF1">
    <property type="entry name" value="INNER MEMBRANE ABC TRANSPORTER PERMEASE PROTEIN YDCU-RELATED"/>
    <property type="match status" value="1"/>
</dbReference>
<dbReference type="Gene3D" id="1.10.3720.10">
    <property type="entry name" value="MetI-like"/>
    <property type="match status" value="1"/>
</dbReference>
<feature type="transmembrane region" description="Helical" evidence="8">
    <location>
        <begin position="211"/>
        <end position="228"/>
    </location>
</feature>
<keyword evidence="4" id="KW-1003">Cell membrane</keyword>
<feature type="domain" description="ABC transmembrane type-1" evidence="9">
    <location>
        <begin position="70"/>
        <end position="276"/>
    </location>
</feature>
<feature type="transmembrane region" description="Helical" evidence="8">
    <location>
        <begin position="108"/>
        <end position="128"/>
    </location>
</feature>
<dbReference type="CDD" id="cd06261">
    <property type="entry name" value="TM_PBP2"/>
    <property type="match status" value="1"/>
</dbReference>
<evidence type="ECO:0000256" key="5">
    <source>
        <dbReference type="ARBA" id="ARBA00022692"/>
    </source>
</evidence>
<keyword evidence="7 8" id="KW-0472">Membrane</keyword>
<dbReference type="PANTHER" id="PTHR42929">
    <property type="entry name" value="INNER MEMBRANE ABC TRANSPORTER PERMEASE PROTEIN YDCU-RELATED-RELATED"/>
    <property type="match status" value="1"/>
</dbReference>
<evidence type="ECO:0000256" key="3">
    <source>
        <dbReference type="ARBA" id="ARBA00022448"/>
    </source>
</evidence>